<sequence length="1285" mass="132785">MRSKLTSKFLVITAITFISYAYADSLSYSGRLVNANGSPVVGPVNLKFDLSSTADTSTVLCSQQISSVALTNGVFHVKLDLNCGASTLSQVLGSIVSPDSAAIRVTNETASKTYSFQSLHSVPSAQIAHGLSKLNANNNEVLTWTGSKWEPKPVTGATGGTVTDITAGTGLSGGTITNSGTIAIANGGVTDTHLAGNISRSKLAAGTANSVVITNGAGVMTEVGQLPVSNGGTGSSTAAGARTNLGLGSASVANLGYASGNALPADNIPVCLPAFKLHFTGVGPTYWSCEADNDTNLDATKLPLAGGTMTGSIDMGTKSIINLANPVDPADAVNKAYVDAQVGGSSSWTKSGSDIYNNNSGMVGVGLSSFYPDMKFQIETRPINANGRAINADLRQHTTTNGTYGLLGGVFKGQTTIASGVTNAGNLTGTWSVAFRNNLPGTLDNGTLAGIKGDYIQYGHYNSEAASTPLTTDVYGLYLSPHYKTGTISNLYDIYVHSGSGGGSVSNYYGLYLPGSAKKNYFEGNLGINVSSPTEKLDVDGNIAATGKLRLKSTTANYVELKAPDALASTLTFNLPGTNGTSGQALITDGSGNLSWSTISASGTSVGGDLTGTVSNAQIAAGAIVDADISASAAIAQTKISGLAASFTAKQDFITAGTTAQYWRGDKSWQTLNTTAVAEGTNLYFLDSRVRAALMATYATGSALPVSTSDTLLQALGKLEGQIVANKAAFDGSGVWSKNSTNVYYNGGNVGIGTNTPVQALDVRGSISALGRIYDDTGASLELGISGKATSINDGELQISSSGYVGVGTTNPQARLDVDGSLQLGRAVDNSTSRYLNIQTGTDTNNAGNGFANGDSVIRLDGGANSGTNTLHLFGNGSRVLNLDLFDGSLFVANKLGIGTAAPSGRLTVSSQGNTLTDYTARFQSSGTVAGAGGILFDQNSAYSFKLHTEGTSATSGRMVFSYINPTDGTVTNDNILTLGRGFVGIGTNVPVTLLSNIPNTDSWSNVGDVNGTGQNTQSFSWKTSAAGYSAAIINTNSGVTGNGLQVRTTGTSSGHNIFTAGTGVASGANTDIFSVRGNGTVGINMITPQAALDVNGYSASPGVGTMRIRNSYNSGGSRYWQIGPDGNGSGNFVVYTDGLAGAYIVYGQTAWSSSSDRRLKKEIEPIEDSLSKIMQLNGVTYKYKKDKESDPRKAGVIAQELKKVLPEAVTEADGYLSVKYTEIIPLLIEGIKDLFKENKREIASVKAETDARIKKLEAENAALKKQNAEMNARLDRIEKSLNRP</sequence>
<dbReference type="GO" id="GO:0043565">
    <property type="term" value="F:sequence-specific DNA binding"/>
    <property type="evidence" value="ECO:0007669"/>
    <property type="project" value="TreeGrafter"/>
</dbReference>
<dbReference type="EMBL" id="CP139487">
    <property type="protein sequence ID" value="WPU66040.1"/>
    <property type="molecule type" value="Genomic_DNA"/>
</dbReference>
<feature type="domain" description="Peptidase S74" evidence="2">
    <location>
        <begin position="1156"/>
        <end position="1250"/>
    </location>
</feature>
<dbReference type="PROSITE" id="PS51688">
    <property type="entry name" value="ICA"/>
    <property type="match status" value="1"/>
</dbReference>
<reference evidence="3 4" key="1">
    <citation type="submission" date="2023-11" db="EMBL/GenBank/DDBJ databases">
        <title>Peredibacter starrii A3.12.</title>
        <authorList>
            <person name="Mitchell R.J."/>
        </authorList>
    </citation>
    <scope>NUCLEOTIDE SEQUENCE [LARGE SCALE GENOMIC DNA]</scope>
    <source>
        <strain evidence="3 4">A3.12</strain>
    </source>
</reference>
<dbReference type="PANTHER" id="PTHR13029:SF18">
    <property type="entry name" value="MYELIN REGULATORY FACTOR HOMOLOG 1"/>
    <property type="match status" value="1"/>
</dbReference>
<dbReference type="InterPro" id="IPR051577">
    <property type="entry name" value="MRF-like"/>
</dbReference>
<dbReference type="InterPro" id="IPR036388">
    <property type="entry name" value="WH-like_DNA-bd_sf"/>
</dbReference>
<feature type="coiled-coil region" evidence="1">
    <location>
        <begin position="1240"/>
        <end position="1281"/>
    </location>
</feature>
<accession>A0AAX4HRQ0</accession>
<dbReference type="GO" id="GO:0016540">
    <property type="term" value="P:protein autoprocessing"/>
    <property type="evidence" value="ECO:0007669"/>
    <property type="project" value="TreeGrafter"/>
</dbReference>
<keyword evidence="1" id="KW-0175">Coiled coil</keyword>
<dbReference type="Proteomes" id="UP001324634">
    <property type="component" value="Chromosome"/>
</dbReference>
<dbReference type="KEGG" id="psti:SOO65_04710"/>
<dbReference type="RefSeq" id="WP_321397735.1">
    <property type="nucleotide sequence ID" value="NZ_CP139487.1"/>
</dbReference>
<evidence type="ECO:0000313" key="4">
    <source>
        <dbReference type="Proteomes" id="UP001324634"/>
    </source>
</evidence>
<gene>
    <name evidence="3" type="ORF">SOO65_04710</name>
</gene>
<dbReference type="Pfam" id="PF13884">
    <property type="entry name" value="Peptidase_S74"/>
    <property type="match status" value="1"/>
</dbReference>
<dbReference type="PANTHER" id="PTHR13029">
    <property type="match status" value="1"/>
</dbReference>
<dbReference type="Gene3D" id="1.10.10.10">
    <property type="entry name" value="Winged helix-like DNA-binding domain superfamily/Winged helix DNA-binding domain"/>
    <property type="match status" value="1"/>
</dbReference>
<keyword evidence="4" id="KW-1185">Reference proteome</keyword>
<name>A0AAX4HRQ0_9BACT</name>
<organism evidence="3 4">
    <name type="scientific">Peredibacter starrii</name>
    <dbReference type="NCBI Taxonomy" id="28202"/>
    <lineage>
        <taxon>Bacteria</taxon>
        <taxon>Pseudomonadati</taxon>
        <taxon>Bdellovibrionota</taxon>
        <taxon>Bacteriovoracia</taxon>
        <taxon>Bacteriovoracales</taxon>
        <taxon>Bacteriovoracaceae</taxon>
        <taxon>Peredibacter</taxon>
    </lineage>
</organism>
<dbReference type="GO" id="GO:0003700">
    <property type="term" value="F:DNA-binding transcription factor activity"/>
    <property type="evidence" value="ECO:0007669"/>
    <property type="project" value="TreeGrafter"/>
</dbReference>
<evidence type="ECO:0000259" key="2">
    <source>
        <dbReference type="PROSITE" id="PS51688"/>
    </source>
</evidence>
<protein>
    <submittedName>
        <fullName evidence="3">Tail fiber domain-containing protein</fullName>
    </submittedName>
</protein>
<dbReference type="GO" id="GO:0045893">
    <property type="term" value="P:positive regulation of DNA-templated transcription"/>
    <property type="evidence" value="ECO:0007669"/>
    <property type="project" value="TreeGrafter"/>
</dbReference>
<evidence type="ECO:0000256" key="1">
    <source>
        <dbReference type="SAM" id="Coils"/>
    </source>
</evidence>
<dbReference type="InterPro" id="IPR030392">
    <property type="entry name" value="S74_ICA"/>
</dbReference>
<evidence type="ECO:0000313" key="3">
    <source>
        <dbReference type="EMBL" id="WPU66040.1"/>
    </source>
</evidence>
<proteinExistence type="predicted"/>